<dbReference type="Proteomes" id="UP000030744">
    <property type="component" value="Unassembled WGS sequence"/>
</dbReference>
<evidence type="ECO:0000256" key="1">
    <source>
        <dbReference type="SAM" id="MobiDB-lite"/>
    </source>
</evidence>
<proteinExistence type="predicted"/>
<reference evidence="2" key="1">
    <citation type="submission" date="2013-10" db="EMBL/GenBank/DDBJ databases">
        <title>Genomic analysis of the causative agents of coccidiosis in chickens.</title>
        <authorList>
            <person name="Reid A.J."/>
            <person name="Blake D."/>
            <person name="Billington K."/>
            <person name="Browne H."/>
            <person name="Dunn M."/>
            <person name="Hung S."/>
            <person name="Kawahara F."/>
            <person name="Miranda-Saavedra D."/>
            <person name="Mourier T."/>
            <person name="Nagra H."/>
            <person name="Otto T.D."/>
            <person name="Rawlings N."/>
            <person name="Sanchez A."/>
            <person name="Sanders M."/>
            <person name="Subramaniam C."/>
            <person name="Tay Y."/>
            <person name="Dear P."/>
            <person name="Doerig C."/>
            <person name="Gruber A."/>
            <person name="Parkinson J."/>
            <person name="Shirley M."/>
            <person name="Wan K.L."/>
            <person name="Berriman M."/>
            <person name="Tomley F."/>
            <person name="Pain A."/>
        </authorList>
    </citation>
    <scope>NUCLEOTIDE SEQUENCE [LARGE SCALE GENOMIC DNA]</scope>
    <source>
        <strain evidence="2">Houghton</strain>
    </source>
</reference>
<accession>U6JVL7</accession>
<dbReference type="VEuPathDB" id="ToxoDB:EMH_0002240"/>
<gene>
    <name evidence="2" type="ORF">EMH_0002240</name>
</gene>
<feature type="compositionally biased region" description="Low complexity" evidence="1">
    <location>
        <begin position="1"/>
        <end position="16"/>
    </location>
</feature>
<organism evidence="2 3">
    <name type="scientific">Eimeria mitis</name>
    <dbReference type="NCBI Taxonomy" id="44415"/>
    <lineage>
        <taxon>Eukaryota</taxon>
        <taxon>Sar</taxon>
        <taxon>Alveolata</taxon>
        <taxon>Apicomplexa</taxon>
        <taxon>Conoidasida</taxon>
        <taxon>Coccidia</taxon>
        <taxon>Eucoccidiorida</taxon>
        <taxon>Eimeriorina</taxon>
        <taxon>Eimeriidae</taxon>
        <taxon>Eimeria</taxon>
    </lineage>
</organism>
<dbReference type="RefSeq" id="XP_013351390.1">
    <property type="nucleotide sequence ID" value="XM_013495936.1"/>
</dbReference>
<name>U6JVL7_9EIME</name>
<dbReference type="EMBL" id="HG681573">
    <property type="protein sequence ID" value="CDJ28816.1"/>
    <property type="molecule type" value="Genomic_DNA"/>
</dbReference>
<keyword evidence="3" id="KW-1185">Reference proteome</keyword>
<dbReference type="AlphaFoldDB" id="U6JVL7"/>
<evidence type="ECO:0000313" key="3">
    <source>
        <dbReference type="Proteomes" id="UP000030744"/>
    </source>
</evidence>
<dbReference type="GeneID" id="25375290"/>
<protein>
    <submittedName>
        <fullName evidence="2">Uncharacterized protein</fullName>
    </submittedName>
</protein>
<sequence>MYFPSQLSSPSQQQFSHYRTNRIHRNRSQVSGVTRRELAEGGEGIDEDELAIIEGCLELEEEMGLMEERASST</sequence>
<feature type="region of interest" description="Disordered" evidence="1">
    <location>
        <begin position="1"/>
        <end position="42"/>
    </location>
</feature>
<evidence type="ECO:0000313" key="2">
    <source>
        <dbReference type="EMBL" id="CDJ28816.1"/>
    </source>
</evidence>
<reference evidence="2" key="2">
    <citation type="submission" date="2013-10" db="EMBL/GenBank/DDBJ databases">
        <authorList>
            <person name="Aslett M."/>
        </authorList>
    </citation>
    <scope>NUCLEOTIDE SEQUENCE [LARGE SCALE GENOMIC DNA]</scope>
    <source>
        <strain evidence="2">Houghton</strain>
    </source>
</reference>